<feature type="transmembrane region" description="Helical" evidence="5">
    <location>
        <begin position="373"/>
        <end position="403"/>
    </location>
</feature>
<keyword evidence="3 5" id="KW-1133">Transmembrane helix</keyword>
<dbReference type="GO" id="GO:0055085">
    <property type="term" value="P:transmembrane transport"/>
    <property type="evidence" value="ECO:0007669"/>
    <property type="project" value="InterPro"/>
</dbReference>
<evidence type="ECO:0000313" key="7">
    <source>
        <dbReference type="EMBL" id="SDD95593.1"/>
    </source>
</evidence>
<dbReference type="Proteomes" id="UP000199412">
    <property type="component" value="Unassembled WGS sequence"/>
</dbReference>
<dbReference type="OrthoDB" id="9769739at2"/>
<dbReference type="EMBL" id="FNAP01000002">
    <property type="protein sequence ID" value="SDD95593.1"/>
    <property type="molecule type" value="Genomic_DNA"/>
</dbReference>
<evidence type="ECO:0000256" key="4">
    <source>
        <dbReference type="ARBA" id="ARBA00023136"/>
    </source>
</evidence>
<accession>A0A1G6YZU9</accession>
<dbReference type="SUPFAM" id="SSF52091">
    <property type="entry name" value="SpoIIaa-like"/>
    <property type="match status" value="1"/>
</dbReference>
<dbReference type="PANTHER" id="PTHR11814">
    <property type="entry name" value="SULFATE TRANSPORTER"/>
    <property type="match status" value="1"/>
</dbReference>
<dbReference type="STRING" id="69960.SAMN05421720_102183"/>
<feature type="domain" description="STAS" evidence="6">
    <location>
        <begin position="484"/>
        <end position="593"/>
    </location>
</feature>
<evidence type="ECO:0000259" key="6">
    <source>
        <dbReference type="PROSITE" id="PS50801"/>
    </source>
</evidence>
<feature type="transmembrane region" description="Helical" evidence="5">
    <location>
        <begin position="137"/>
        <end position="159"/>
    </location>
</feature>
<dbReference type="AlphaFoldDB" id="A0A1G6YZU9"/>
<evidence type="ECO:0000256" key="5">
    <source>
        <dbReference type="SAM" id="Phobius"/>
    </source>
</evidence>
<organism evidence="7 8">
    <name type="scientific">Rhodospira trueperi</name>
    <dbReference type="NCBI Taxonomy" id="69960"/>
    <lineage>
        <taxon>Bacteria</taxon>
        <taxon>Pseudomonadati</taxon>
        <taxon>Pseudomonadota</taxon>
        <taxon>Alphaproteobacteria</taxon>
        <taxon>Rhodospirillales</taxon>
        <taxon>Rhodospirillaceae</taxon>
        <taxon>Rhodospira</taxon>
    </lineage>
</organism>
<protein>
    <submittedName>
        <fullName evidence="7">Sulfate permease, SulP family</fullName>
    </submittedName>
</protein>
<evidence type="ECO:0000313" key="8">
    <source>
        <dbReference type="Proteomes" id="UP000199412"/>
    </source>
</evidence>
<dbReference type="CDD" id="cd07042">
    <property type="entry name" value="STAS_SulP_like_sulfate_transporter"/>
    <property type="match status" value="1"/>
</dbReference>
<reference evidence="7 8" key="1">
    <citation type="submission" date="2016-10" db="EMBL/GenBank/DDBJ databases">
        <authorList>
            <person name="de Groot N.N."/>
        </authorList>
    </citation>
    <scope>NUCLEOTIDE SEQUENCE [LARGE SCALE GENOMIC DNA]</scope>
    <source>
        <strain evidence="7 8">ATCC 700224</strain>
    </source>
</reference>
<sequence length="601" mass="62258">MRRLTGNTGIPLAFRQSVVGASSGIDLSLTTQTPPSTRPDRSLGVLFTPKLVTVLREGYGARELRADAIAGLTVAVVALPLSMAIAIASGVSPDRGLYAAIVGGFIVSMIGGSRFQIGGPAGAFIVLVASTVQQHGVDGMLLATLLAGVILLVMGAFRLGGYVQFIPYPVTVGFTAGIAVIIFASQIKDLLGLSLHAPQPGPLFEKVPVLWHSLPTVTPSAVAVALGTIAAILALKRWRPAWPSLLIAVTGAAAVTALAGLPVATIGSHFGGIPQRLPMPSLPPLDWAHIEAVLPNAVAFALLGSIESLLSAVVADGMTGRRHRSNCELLAQGTANIGAALFGGMVVTGAIARTATNIRAGAHGPVAGMLHALFLLAFVLIAAPLAAYIPLAALAGLLTIIAWNMVERDAFVTLLRASRGDAAVLLVTFLLTVFRDLTEAIIVGFALGALLFIHRMSRAVSIEAHVPLVGEDRPDGSPADRTPYHPEEATDPSVVVYRISGAFFFGAASTVGAVLDRIAAAHKALVLDFANVPFIDSSAANMLHGLARKAHRHGVSVYIAGASPGVRRDLLTHGVRKPLVTYAPSTADAVERARGETIHGP</sequence>
<keyword evidence="2 5" id="KW-0812">Transmembrane</keyword>
<name>A0A1G6YZU9_9PROT</name>
<dbReference type="Pfam" id="PF00916">
    <property type="entry name" value="Sulfate_transp"/>
    <property type="match status" value="1"/>
</dbReference>
<feature type="transmembrane region" description="Helical" evidence="5">
    <location>
        <begin position="96"/>
        <end position="117"/>
    </location>
</feature>
<comment type="subcellular location">
    <subcellularLocation>
        <location evidence="1">Membrane</location>
        <topology evidence="1">Multi-pass membrane protein</topology>
    </subcellularLocation>
</comment>
<dbReference type="PROSITE" id="PS50801">
    <property type="entry name" value="STAS"/>
    <property type="match status" value="1"/>
</dbReference>
<feature type="transmembrane region" description="Helical" evidence="5">
    <location>
        <begin position="293"/>
        <end position="315"/>
    </location>
</feature>
<proteinExistence type="predicted"/>
<dbReference type="InterPro" id="IPR001902">
    <property type="entry name" value="SLC26A/SulP_fam"/>
</dbReference>
<dbReference type="InterPro" id="IPR011547">
    <property type="entry name" value="SLC26A/SulP_dom"/>
</dbReference>
<evidence type="ECO:0000256" key="3">
    <source>
        <dbReference type="ARBA" id="ARBA00022989"/>
    </source>
</evidence>
<feature type="transmembrane region" description="Helical" evidence="5">
    <location>
        <begin position="166"/>
        <end position="187"/>
    </location>
</feature>
<evidence type="ECO:0000256" key="2">
    <source>
        <dbReference type="ARBA" id="ARBA00022692"/>
    </source>
</evidence>
<dbReference type="InterPro" id="IPR036513">
    <property type="entry name" value="STAS_dom_sf"/>
</dbReference>
<dbReference type="InterPro" id="IPR002645">
    <property type="entry name" value="STAS_dom"/>
</dbReference>
<keyword evidence="4 5" id="KW-0472">Membrane</keyword>
<gene>
    <name evidence="7" type="ORF">SAMN05421720_102183</name>
</gene>
<dbReference type="Gene3D" id="3.30.750.24">
    <property type="entry name" value="STAS domain"/>
    <property type="match status" value="1"/>
</dbReference>
<keyword evidence="8" id="KW-1185">Reference proteome</keyword>
<evidence type="ECO:0000256" key="1">
    <source>
        <dbReference type="ARBA" id="ARBA00004141"/>
    </source>
</evidence>
<feature type="transmembrane region" description="Helical" evidence="5">
    <location>
        <begin position="68"/>
        <end position="89"/>
    </location>
</feature>
<feature type="transmembrane region" description="Helical" evidence="5">
    <location>
        <begin position="245"/>
        <end position="273"/>
    </location>
</feature>
<dbReference type="Pfam" id="PF01740">
    <property type="entry name" value="STAS"/>
    <property type="match status" value="1"/>
</dbReference>
<dbReference type="GO" id="GO:0016020">
    <property type="term" value="C:membrane"/>
    <property type="evidence" value="ECO:0007669"/>
    <property type="project" value="UniProtKB-SubCell"/>
</dbReference>
<feature type="transmembrane region" description="Helical" evidence="5">
    <location>
        <begin position="423"/>
        <end position="453"/>
    </location>
</feature>
<feature type="transmembrane region" description="Helical" evidence="5">
    <location>
        <begin position="209"/>
        <end position="233"/>
    </location>
</feature>